<feature type="transmembrane region" description="Helical" evidence="1">
    <location>
        <begin position="27"/>
        <end position="44"/>
    </location>
</feature>
<keyword evidence="1" id="KW-0472">Membrane</keyword>
<sequence>MTVRLAAVVLFLALRLSADGWLLVIYLFTVIGPVLTLAPLFFAIRTAKRGTLPSDLAAPFVAAAVSLVGAGLLVADYGDTPTARIPVLGSTRVGSDSALMALDAVGWLFVLGFIGSVVWIFVAVRMAGPPAPTRKGVVIGASVAVALVAVVVVPIVTKAPSNAGDGELAGRMVREAVQAEDATATWETCDNYQGAQYVVSMAVYWTLADIELQLGDRVQAARWDSTKDWESSHATTLGGHEVVARRATIGRATVGTTSQVEVKSTCVAVGEGRARELEIELPAKLGT</sequence>
<name>A0ABR7L177_9PSEU</name>
<evidence type="ECO:0000313" key="2">
    <source>
        <dbReference type="EMBL" id="MBC6446426.1"/>
    </source>
</evidence>
<keyword evidence="3" id="KW-1185">Reference proteome</keyword>
<gene>
    <name evidence="2" type="ORF">GPZ80_04465</name>
</gene>
<proteinExistence type="predicted"/>
<evidence type="ECO:0000256" key="1">
    <source>
        <dbReference type="SAM" id="Phobius"/>
    </source>
</evidence>
<feature type="transmembrane region" description="Helical" evidence="1">
    <location>
        <begin position="136"/>
        <end position="156"/>
    </location>
</feature>
<feature type="transmembrane region" description="Helical" evidence="1">
    <location>
        <begin position="56"/>
        <end position="75"/>
    </location>
</feature>
<dbReference type="Proteomes" id="UP000734823">
    <property type="component" value="Unassembled WGS sequence"/>
</dbReference>
<reference evidence="2 3" key="1">
    <citation type="submission" date="2020-06" db="EMBL/GenBank/DDBJ databases">
        <title>Actinokineospora xiongansis sp. nov., isolated from soil of Baiyangdian.</title>
        <authorList>
            <person name="Zhang X."/>
        </authorList>
    </citation>
    <scope>NUCLEOTIDE SEQUENCE [LARGE SCALE GENOMIC DNA]</scope>
    <source>
        <strain evidence="2 3">HBU206404</strain>
    </source>
</reference>
<protein>
    <submittedName>
        <fullName evidence="2">Uncharacterized protein</fullName>
    </submittedName>
</protein>
<feature type="transmembrane region" description="Helical" evidence="1">
    <location>
        <begin position="104"/>
        <end position="124"/>
    </location>
</feature>
<keyword evidence="1" id="KW-1133">Transmembrane helix</keyword>
<organism evidence="2 3">
    <name type="scientific">Actinokineospora xionganensis</name>
    <dbReference type="NCBI Taxonomy" id="2684470"/>
    <lineage>
        <taxon>Bacteria</taxon>
        <taxon>Bacillati</taxon>
        <taxon>Actinomycetota</taxon>
        <taxon>Actinomycetes</taxon>
        <taxon>Pseudonocardiales</taxon>
        <taxon>Pseudonocardiaceae</taxon>
        <taxon>Actinokineospora</taxon>
    </lineage>
</organism>
<dbReference type="RefSeq" id="WP_187218467.1">
    <property type="nucleotide sequence ID" value="NZ_JABVED010000002.1"/>
</dbReference>
<comment type="caution">
    <text evidence="2">The sequence shown here is derived from an EMBL/GenBank/DDBJ whole genome shotgun (WGS) entry which is preliminary data.</text>
</comment>
<dbReference type="EMBL" id="JABVED010000002">
    <property type="protein sequence ID" value="MBC6446426.1"/>
    <property type="molecule type" value="Genomic_DNA"/>
</dbReference>
<evidence type="ECO:0000313" key="3">
    <source>
        <dbReference type="Proteomes" id="UP000734823"/>
    </source>
</evidence>
<keyword evidence="1" id="KW-0812">Transmembrane</keyword>
<accession>A0ABR7L177</accession>